<protein>
    <submittedName>
        <fullName evidence="1">Uncharacterized protein</fullName>
    </submittedName>
</protein>
<evidence type="ECO:0000313" key="2">
    <source>
        <dbReference type="Proteomes" id="UP001396334"/>
    </source>
</evidence>
<evidence type="ECO:0000313" key="1">
    <source>
        <dbReference type="EMBL" id="KAK8492413.1"/>
    </source>
</evidence>
<sequence>MSSSPYCDSVGCWGESLDFSEDEENIMPITKDDDVHLLDADDVEVVMTDANEGNGLDVEDDVWSVVVARLGVGKYAACLGLCWTRYRAIGT</sequence>
<proteinExistence type="predicted"/>
<dbReference type="EMBL" id="JBBPBN010000249">
    <property type="protein sequence ID" value="KAK8492413.1"/>
    <property type="molecule type" value="Genomic_DNA"/>
</dbReference>
<gene>
    <name evidence="1" type="ORF">V6N11_027772</name>
</gene>
<comment type="caution">
    <text evidence="1">The sequence shown here is derived from an EMBL/GenBank/DDBJ whole genome shotgun (WGS) entry which is preliminary data.</text>
</comment>
<name>A0ABR2AHG3_9ROSI</name>
<dbReference type="Proteomes" id="UP001396334">
    <property type="component" value="Unassembled WGS sequence"/>
</dbReference>
<keyword evidence="2" id="KW-1185">Reference proteome</keyword>
<organism evidence="1 2">
    <name type="scientific">Hibiscus sabdariffa</name>
    <name type="common">roselle</name>
    <dbReference type="NCBI Taxonomy" id="183260"/>
    <lineage>
        <taxon>Eukaryota</taxon>
        <taxon>Viridiplantae</taxon>
        <taxon>Streptophyta</taxon>
        <taxon>Embryophyta</taxon>
        <taxon>Tracheophyta</taxon>
        <taxon>Spermatophyta</taxon>
        <taxon>Magnoliopsida</taxon>
        <taxon>eudicotyledons</taxon>
        <taxon>Gunneridae</taxon>
        <taxon>Pentapetalae</taxon>
        <taxon>rosids</taxon>
        <taxon>malvids</taxon>
        <taxon>Malvales</taxon>
        <taxon>Malvaceae</taxon>
        <taxon>Malvoideae</taxon>
        <taxon>Hibiscus</taxon>
    </lineage>
</organism>
<reference evidence="1 2" key="1">
    <citation type="journal article" date="2024" name="G3 (Bethesda)">
        <title>Genome assembly of Hibiscus sabdariffa L. provides insights into metabolisms of medicinal natural products.</title>
        <authorList>
            <person name="Kim T."/>
        </authorList>
    </citation>
    <scope>NUCLEOTIDE SEQUENCE [LARGE SCALE GENOMIC DNA]</scope>
    <source>
        <strain evidence="1">TK-2024</strain>
        <tissue evidence="1">Old leaves</tissue>
    </source>
</reference>
<accession>A0ABR2AHG3</accession>